<dbReference type="InterPro" id="IPR013159">
    <property type="entry name" value="DnaA_C"/>
</dbReference>
<sequence>MSAPAFRADRDLLGIVTQRRQDRERFAAYRQHRPAAPPRWPSNLKPVVREMVDEWIEEKARKYRATIAPPTVPNGATVVDILAAVTEASGYAAADLLGPRRTYPLIRARQMAYHLLRVLRADMSLPMIGRAVGGRDHTSALAGLRRFDEFQGVEPLAGWMAHEAVRKLLGNTG</sequence>
<proteinExistence type="predicted"/>
<organism evidence="2">
    <name type="scientific">uncultured Caudovirales phage</name>
    <dbReference type="NCBI Taxonomy" id="2100421"/>
    <lineage>
        <taxon>Viruses</taxon>
        <taxon>Duplodnaviria</taxon>
        <taxon>Heunggongvirae</taxon>
        <taxon>Uroviricota</taxon>
        <taxon>Caudoviricetes</taxon>
        <taxon>Peduoviridae</taxon>
        <taxon>Maltschvirus</taxon>
        <taxon>Maltschvirus maltsch</taxon>
    </lineage>
</organism>
<dbReference type="GO" id="GO:0005524">
    <property type="term" value="F:ATP binding"/>
    <property type="evidence" value="ECO:0007669"/>
    <property type="project" value="InterPro"/>
</dbReference>
<reference evidence="2" key="1">
    <citation type="submission" date="2020-04" db="EMBL/GenBank/DDBJ databases">
        <authorList>
            <person name="Chiriac C."/>
            <person name="Salcher M."/>
            <person name="Ghai R."/>
            <person name="Kavagutti S V."/>
        </authorList>
    </citation>
    <scope>NUCLEOTIDE SEQUENCE</scope>
</reference>
<evidence type="ECO:0000313" key="2">
    <source>
        <dbReference type="EMBL" id="CAB4165020.1"/>
    </source>
</evidence>
<dbReference type="CDD" id="cd06571">
    <property type="entry name" value="Bac_DnaA_C"/>
    <property type="match status" value="1"/>
</dbReference>
<dbReference type="SUPFAM" id="SSF48295">
    <property type="entry name" value="TrpR-like"/>
    <property type="match status" value="1"/>
</dbReference>
<name>A0A6J5NZB6_9CAUD</name>
<dbReference type="EMBL" id="LR797475">
    <property type="protein sequence ID" value="CAB4218070.1"/>
    <property type="molecule type" value="Genomic_DNA"/>
</dbReference>
<feature type="domain" description="Chromosomal replication initiator DnaA C-terminal" evidence="1">
    <location>
        <begin position="77"/>
        <end position="147"/>
    </location>
</feature>
<dbReference type="SMART" id="SM00760">
    <property type="entry name" value="Bac_DnaA_C"/>
    <property type="match status" value="1"/>
</dbReference>
<gene>
    <name evidence="3" type="ORF">UFOVP1603_7</name>
    <name evidence="2" type="ORF">UFOVP833_18</name>
</gene>
<dbReference type="Gene3D" id="1.10.1750.10">
    <property type="match status" value="1"/>
</dbReference>
<dbReference type="GO" id="GO:0006275">
    <property type="term" value="P:regulation of DNA replication"/>
    <property type="evidence" value="ECO:0007669"/>
    <property type="project" value="InterPro"/>
</dbReference>
<dbReference type="Pfam" id="PF08299">
    <property type="entry name" value="Bac_DnaA_C"/>
    <property type="match status" value="1"/>
</dbReference>
<evidence type="ECO:0000313" key="3">
    <source>
        <dbReference type="EMBL" id="CAB4218070.1"/>
    </source>
</evidence>
<evidence type="ECO:0000259" key="1">
    <source>
        <dbReference type="SMART" id="SM00760"/>
    </source>
</evidence>
<dbReference type="EMBL" id="LR796770">
    <property type="protein sequence ID" value="CAB4165020.1"/>
    <property type="molecule type" value="Genomic_DNA"/>
</dbReference>
<dbReference type="InterPro" id="IPR010921">
    <property type="entry name" value="Trp_repressor/repl_initiator"/>
</dbReference>
<protein>
    <submittedName>
        <fullName evidence="2">Chromosomal replication initiator, DnaA C-terminal</fullName>
    </submittedName>
</protein>
<dbReference type="GO" id="GO:0006270">
    <property type="term" value="P:DNA replication initiation"/>
    <property type="evidence" value="ECO:0007669"/>
    <property type="project" value="InterPro"/>
</dbReference>
<dbReference type="GO" id="GO:0043565">
    <property type="term" value="F:sequence-specific DNA binding"/>
    <property type="evidence" value="ECO:0007669"/>
    <property type="project" value="InterPro"/>
</dbReference>
<accession>A0A6J5NZB6</accession>